<keyword evidence="4 5" id="KW-0472">Membrane</keyword>
<dbReference type="InterPro" id="IPR011990">
    <property type="entry name" value="TPR-like_helical_dom_sf"/>
</dbReference>
<gene>
    <name evidence="7" type="ORF">MFMK1_002596</name>
</gene>
<feature type="transmembrane region" description="Helical" evidence="5">
    <location>
        <begin position="248"/>
        <end position="266"/>
    </location>
</feature>
<dbReference type="GO" id="GO:0016874">
    <property type="term" value="F:ligase activity"/>
    <property type="evidence" value="ECO:0007669"/>
    <property type="project" value="UniProtKB-KW"/>
</dbReference>
<evidence type="ECO:0000256" key="5">
    <source>
        <dbReference type="SAM" id="Phobius"/>
    </source>
</evidence>
<dbReference type="PANTHER" id="PTHR37422">
    <property type="entry name" value="TEICHURONIC ACID BIOSYNTHESIS PROTEIN TUAE"/>
    <property type="match status" value="1"/>
</dbReference>
<feature type="domain" description="O-antigen ligase-related" evidence="6">
    <location>
        <begin position="296"/>
        <end position="424"/>
    </location>
</feature>
<feature type="transmembrane region" description="Helical" evidence="5">
    <location>
        <begin position="222"/>
        <end position="241"/>
    </location>
</feature>
<dbReference type="SUPFAM" id="SSF48452">
    <property type="entry name" value="TPR-like"/>
    <property type="match status" value="1"/>
</dbReference>
<evidence type="ECO:0000256" key="1">
    <source>
        <dbReference type="ARBA" id="ARBA00004141"/>
    </source>
</evidence>
<feature type="transmembrane region" description="Helical" evidence="5">
    <location>
        <begin position="100"/>
        <end position="117"/>
    </location>
</feature>
<feature type="transmembrane region" description="Helical" evidence="5">
    <location>
        <begin position="272"/>
        <end position="290"/>
    </location>
</feature>
<feature type="transmembrane region" description="Helical" evidence="5">
    <location>
        <begin position="199"/>
        <end position="216"/>
    </location>
</feature>
<feature type="transmembrane region" description="Helical" evidence="5">
    <location>
        <begin position="74"/>
        <end position="94"/>
    </location>
</feature>
<dbReference type="PANTHER" id="PTHR37422:SF13">
    <property type="entry name" value="LIPOPOLYSACCHARIDE BIOSYNTHESIS PROTEIN PA4999-RELATED"/>
    <property type="match status" value="1"/>
</dbReference>
<keyword evidence="8" id="KW-1185">Reference proteome</keyword>
<feature type="transmembrane region" description="Helical" evidence="5">
    <location>
        <begin position="480"/>
        <end position="503"/>
    </location>
</feature>
<sequence length="776" mass="86689">MARTAPQLKHKTPLNINFKAFSSFGLICILFFSPLFRGLFFAQEYLPAVMAVAVVFFLAAAHRWNTRQGAAISSYLDIAVIAYLIFYLVSLMNAVSIHDAITTTLKVAAYVLIYWTVSRSIEKEKDALTLLNALFAGGLAVAAVGLAASLGVFDYPGAFNGKYILSTFQYPNTLGAVMGVTSVLGFFLWVQSSNSWLKLYYSIAVVLQGITLVAAYSKGALMLYPLAMVMLLLGTPREYFWQMFANQAAALVTVMLASRFFFPAMVDGWGTYQALILAAAILAIITYNVLADVMAKIIDRFDPTEKTKTIMAWGIMIYLCLVVGGYIIYSSQVLPNVYAQFLPASVVNEMNSIQSTDISQVGRVNMYQDAFAMVKDYPIFGTGGGGWNALYHLYQDELYWTTEVHNHFLQTWVESGSIGFLAYIFIWIFALIYIFRIFRWRWRGLGPDQWLKVWTLTSAITVLGVHSFMDFDLSLPAVSIILWALFGILQGIAALYIAGDSWFSIPEIKLTPPWWLMPVAALIITLALFIPANFMYRAGVTAAQGARAMAAQELYAARDYLEKAHRLNPWQPNYLADLAQVNAAIGLKAKDAEKRVQARKIAGEAALKGKYSVPVQQGLVNAYLLLDDMAEALKHTERIVEINPLDVNSYEILSRSYYTSGVRLLKEGRRDKALLMIEQAVELPRQLEQKIASISPDPAVRWQGRELAPTPLLKLTQAQGYLLLENYWQAHAIFLEIKDDEQFGPRALQMAQEAEAVLYGQKDRKDILQLLGISDS</sequence>
<accession>A0AAU0UQW9</accession>
<feature type="transmembrane region" description="Helical" evidence="5">
    <location>
        <begin position="129"/>
        <end position="153"/>
    </location>
</feature>
<evidence type="ECO:0000256" key="4">
    <source>
        <dbReference type="ARBA" id="ARBA00023136"/>
    </source>
</evidence>
<keyword evidence="3 5" id="KW-1133">Transmembrane helix</keyword>
<evidence type="ECO:0000313" key="7">
    <source>
        <dbReference type="EMBL" id="WRO22757.1"/>
    </source>
</evidence>
<dbReference type="Proteomes" id="UP001329915">
    <property type="component" value="Chromosome"/>
</dbReference>
<proteinExistence type="predicted"/>
<dbReference type="InterPro" id="IPR007016">
    <property type="entry name" value="O-antigen_ligase-rel_domated"/>
</dbReference>
<dbReference type="Gene3D" id="1.25.40.10">
    <property type="entry name" value="Tetratricopeptide repeat domain"/>
    <property type="match status" value="1"/>
</dbReference>
<dbReference type="InterPro" id="IPR051533">
    <property type="entry name" value="WaaL-like"/>
</dbReference>
<keyword evidence="7" id="KW-0436">Ligase</keyword>
<organism evidence="7 8">
    <name type="scientific">Metallumcola ferriviriculae</name>
    <dbReference type="NCBI Taxonomy" id="3039180"/>
    <lineage>
        <taxon>Bacteria</taxon>
        <taxon>Bacillati</taxon>
        <taxon>Bacillota</taxon>
        <taxon>Clostridia</taxon>
        <taxon>Neomoorellales</taxon>
        <taxon>Desulfitibacteraceae</taxon>
        <taxon>Metallumcola</taxon>
    </lineage>
</organism>
<keyword evidence="2 5" id="KW-0812">Transmembrane</keyword>
<feature type="transmembrane region" description="Helical" evidence="5">
    <location>
        <begin position="45"/>
        <end position="62"/>
    </location>
</feature>
<protein>
    <submittedName>
        <fullName evidence="7">O-antigen ligase family protein</fullName>
    </submittedName>
</protein>
<dbReference type="AlphaFoldDB" id="A0AAU0UQW9"/>
<dbReference type="RefSeq" id="WP_366922155.1">
    <property type="nucleotide sequence ID" value="NZ_CP121694.1"/>
</dbReference>
<dbReference type="EMBL" id="CP121694">
    <property type="protein sequence ID" value="WRO22757.1"/>
    <property type="molecule type" value="Genomic_DNA"/>
</dbReference>
<comment type="subcellular location">
    <subcellularLocation>
        <location evidence="1">Membrane</location>
        <topology evidence="1">Multi-pass membrane protein</topology>
    </subcellularLocation>
</comment>
<dbReference type="Pfam" id="PF04932">
    <property type="entry name" value="Wzy_C"/>
    <property type="match status" value="1"/>
</dbReference>
<feature type="transmembrane region" description="Helical" evidence="5">
    <location>
        <begin position="173"/>
        <end position="190"/>
    </location>
</feature>
<feature type="transmembrane region" description="Helical" evidence="5">
    <location>
        <begin position="310"/>
        <end position="329"/>
    </location>
</feature>
<feature type="transmembrane region" description="Helical" evidence="5">
    <location>
        <begin position="418"/>
        <end position="438"/>
    </location>
</feature>
<dbReference type="GO" id="GO:0016020">
    <property type="term" value="C:membrane"/>
    <property type="evidence" value="ECO:0007669"/>
    <property type="project" value="UniProtKB-SubCell"/>
</dbReference>
<evidence type="ECO:0000259" key="6">
    <source>
        <dbReference type="Pfam" id="PF04932"/>
    </source>
</evidence>
<reference evidence="7 8" key="1">
    <citation type="submission" date="2023-04" db="EMBL/GenBank/DDBJ databases">
        <authorList>
            <person name="Hsu D."/>
        </authorList>
    </citation>
    <scope>NUCLEOTIDE SEQUENCE [LARGE SCALE GENOMIC DNA]</scope>
    <source>
        <strain evidence="7 8">MK1</strain>
    </source>
</reference>
<feature type="transmembrane region" description="Helical" evidence="5">
    <location>
        <begin position="515"/>
        <end position="536"/>
    </location>
</feature>
<evidence type="ECO:0000256" key="3">
    <source>
        <dbReference type="ARBA" id="ARBA00022989"/>
    </source>
</evidence>
<feature type="transmembrane region" description="Helical" evidence="5">
    <location>
        <begin position="20"/>
        <end position="39"/>
    </location>
</feature>
<dbReference type="KEGG" id="dbc:MFMK1_002596"/>
<evidence type="ECO:0000313" key="8">
    <source>
        <dbReference type="Proteomes" id="UP001329915"/>
    </source>
</evidence>
<evidence type="ECO:0000256" key="2">
    <source>
        <dbReference type="ARBA" id="ARBA00022692"/>
    </source>
</evidence>
<name>A0AAU0UQW9_9FIRM</name>